<accession>A0A3P3DW05</accession>
<sequence length="98" mass="10815">MYSTSAHFPTTHGSKYLQQLCKHLGHKVEVTFTPTEAEADLPTGHMSLRADETGLFARVTAEDLPAIIQARFVIDKHLVTFAFRDGFSGLAWALDPQG</sequence>
<dbReference type="Pfam" id="PF09981">
    <property type="entry name" value="DUF2218"/>
    <property type="match status" value="1"/>
</dbReference>
<dbReference type="RefSeq" id="WP_124963006.1">
    <property type="nucleotide sequence ID" value="NZ_RRAZ01000001.1"/>
</dbReference>
<dbReference type="AlphaFoldDB" id="A0A3P3DW05"/>
<dbReference type="InterPro" id="IPR014543">
    <property type="entry name" value="UCP028291"/>
</dbReference>
<evidence type="ECO:0000313" key="2">
    <source>
        <dbReference type="Proteomes" id="UP000282125"/>
    </source>
</evidence>
<reference evidence="1 2" key="1">
    <citation type="submission" date="2018-11" db="EMBL/GenBank/DDBJ databases">
        <title>Gemmobacter sp. nov., YIM 102744-1 draft genome.</title>
        <authorList>
            <person name="Li G."/>
            <person name="Jiang Y."/>
        </authorList>
    </citation>
    <scope>NUCLEOTIDE SEQUENCE [LARGE SCALE GENOMIC DNA]</scope>
    <source>
        <strain evidence="1 2">YIM 102744-1</strain>
    </source>
</reference>
<organism evidence="1 2">
    <name type="scientific">Falsigemmobacter faecalis</name>
    <dbReference type="NCBI Taxonomy" id="2488730"/>
    <lineage>
        <taxon>Bacteria</taxon>
        <taxon>Pseudomonadati</taxon>
        <taxon>Pseudomonadota</taxon>
        <taxon>Alphaproteobacteria</taxon>
        <taxon>Rhodobacterales</taxon>
        <taxon>Paracoccaceae</taxon>
        <taxon>Falsigemmobacter</taxon>
    </lineage>
</organism>
<name>A0A3P3DW05_9RHOB</name>
<protein>
    <submittedName>
        <fullName evidence="1">DUF2218 domain-containing protein</fullName>
    </submittedName>
</protein>
<dbReference type="OrthoDB" id="9806511at2"/>
<dbReference type="Gene3D" id="3.30.310.50">
    <property type="entry name" value="Alpha-D-phosphohexomutase, C-terminal domain"/>
    <property type="match status" value="1"/>
</dbReference>
<evidence type="ECO:0000313" key="1">
    <source>
        <dbReference type="EMBL" id="RRH78430.1"/>
    </source>
</evidence>
<dbReference type="Proteomes" id="UP000282125">
    <property type="component" value="Unassembled WGS sequence"/>
</dbReference>
<comment type="caution">
    <text evidence="1">The sequence shown here is derived from an EMBL/GenBank/DDBJ whole genome shotgun (WGS) entry which is preliminary data.</text>
</comment>
<dbReference type="EMBL" id="RRAZ01000001">
    <property type="protein sequence ID" value="RRH78430.1"/>
    <property type="molecule type" value="Genomic_DNA"/>
</dbReference>
<proteinExistence type="predicted"/>
<keyword evidence="2" id="KW-1185">Reference proteome</keyword>
<gene>
    <name evidence="1" type="ORF">EG244_00300</name>
</gene>